<dbReference type="Gene3D" id="3.40.190.10">
    <property type="entry name" value="Periplasmic binding protein-like II"/>
    <property type="match status" value="2"/>
</dbReference>
<dbReference type="SUPFAM" id="SSF53850">
    <property type="entry name" value="Periplasmic binding protein-like II"/>
    <property type="match status" value="1"/>
</dbReference>
<comment type="caution">
    <text evidence="2">The sequence shown here is derived from an EMBL/GenBank/DDBJ whole genome shotgun (WGS) entry which is preliminary data.</text>
</comment>
<dbReference type="Proteomes" id="UP000739565">
    <property type="component" value="Unassembled WGS sequence"/>
</dbReference>
<reference evidence="2" key="1">
    <citation type="submission" date="2021-07" db="EMBL/GenBank/DDBJ databases">
        <title>New genus and species of the family Alcaligenaceae.</title>
        <authorList>
            <person name="Hahn M.W."/>
        </authorList>
    </citation>
    <scope>NUCLEOTIDE SEQUENCE</scope>
    <source>
        <strain evidence="2">LF4-65</strain>
    </source>
</reference>
<dbReference type="EMBL" id="JAHXRI010000006">
    <property type="protein sequence ID" value="MBZ1349848.1"/>
    <property type="molecule type" value="Genomic_DNA"/>
</dbReference>
<dbReference type="Pfam" id="PF13343">
    <property type="entry name" value="SBP_bac_6"/>
    <property type="match status" value="1"/>
</dbReference>
<keyword evidence="1" id="KW-0732">Signal</keyword>
<organism evidence="2 3">
    <name type="scientific">Zwartia hollandica</name>
    <dbReference type="NCBI Taxonomy" id="324606"/>
    <lineage>
        <taxon>Bacteria</taxon>
        <taxon>Pseudomonadati</taxon>
        <taxon>Pseudomonadota</taxon>
        <taxon>Betaproteobacteria</taxon>
        <taxon>Burkholderiales</taxon>
        <taxon>Alcaligenaceae</taxon>
        <taxon>Zwartia</taxon>
    </lineage>
</organism>
<sequence length="364" mass="39844">MFSQSPRSVSGIAPKAWKLAIPKCLLALVTACLVIAPTPGISQTSDWASVEAAARKEGKVMLYHNLNPAGAERLANEFRKAYPAIKMEMTRLGSAPLIQRFGTEFSSGRHLADVMITFPDQRIFDGMKGGWMAKWTPPELKSFPAAVNHDQQNMLFNIQTAREGIIYNKQRVKPADVPKEWADLFDPKWKGRIGMNPPWRSVSIQGIVAYWDKLGLGDTAAKMKDNNVRFFEGSGGILQAVIRGDVHVAEITDLPVNVALADGAPIGMVYPKSGTTLSLGYMFVAEKAPNPNAGKVLANWLMTEKGQNFLQEFAGLAVTRNGAPPLSHLPTTASLPNTIDGLELLPPAKQKQIVDHWRTTFGIQ</sequence>
<dbReference type="GO" id="GO:0030288">
    <property type="term" value="C:outer membrane-bounded periplasmic space"/>
    <property type="evidence" value="ECO:0007669"/>
    <property type="project" value="TreeGrafter"/>
</dbReference>
<protein>
    <submittedName>
        <fullName evidence="2">Extracellular solute-binding protein</fullName>
    </submittedName>
</protein>
<proteinExistence type="predicted"/>
<accession>A0A953T141</accession>
<gene>
    <name evidence="2" type="ORF">KZZ10_04245</name>
</gene>
<keyword evidence="3" id="KW-1185">Reference proteome</keyword>
<evidence type="ECO:0000313" key="2">
    <source>
        <dbReference type="EMBL" id="MBZ1349848.1"/>
    </source>
</evidence>
<evidence type="ECO:0000313" key="3">
    <source>
        <dbReference type="Proteomes" id="UP000739565"/>
    </source>
</evidence>
<dbReference type="PANTHER" id="PTHR30006:SF25">
    <property type="entry name" value="PHOSPHOGLYCERATE TRANSPORT REGULATORY PROTEIN PGTC"/>
    <property type="match status" value="1"/>
</dbReference>
<dbReference type="PANTHER" id="PTHR30006">
    <property type="entry name" value="THIAMINE-BINDING PERIPLASMIC PROTEIN-RELATED"/>
    <property type="match status" value="1"/>
</dbReference>
<name>A0A953T141_9BURK</name>
<dbReference type="AlphaFoldDB" id="A0A953T141"/>
<evidence type="ECO:0000256" key="1">
    <source>
        <dbReference type="ARBA" id="ARBA00022729"/>
    </source>
</evidence>
<dbReference type="RefSeq" id="WP_259660263.1">
    <property type="nucleotide sequence ID" value="NZ_JAHXRI010000006.1"/>
</dbReference>